<keyword evidence="3" id="KW-1185">Reference proteome</keyword>
<organism evidence="2 3">
    <name type="scientific">Yasminevirus sp. GU-2018</name>
    <dbReference type="NCBI Taxonomy" id="2420051"/>
    <lineage>
        <taxon>Viruses</taxon>
        <taxon>Varidnaviria</taxon>
        <taxon>Bamfordvirae</taxon>
        <taxon>Nucleocytoviricota</taxon>
        <taxon>Megaviricetes</taxon>
        <taxon>Imitervirales</taxon>
        <taxon>Mimiviridae</taxon>
        <taxon>Klosneuvirinae</taxon>
        <taxon>Yasminevirus</taxon>
        <taxon>Yasminevirus saudimassiliense</taxon>
    </lineage>
</organism>
<proteinExistence type="predicted"/>
<gene>
    <name evidence="2" type="ORF">YASMINEVIRUS_294</name>
</gene>
<reference evidence="2 3" key="1">
    <citation type="submission" date="2018-10" db="EMBL/GenBank/DDBJ databases">
        <authorList>
            <consortium name="IHU Genomes"/>
        </authorList>
    </citation>
    <scope>NUCLEOTIDE SEQUENCE [LARGE SCALE GENOMIC DNA]</scope>
    <source>
        <strain evidence="2 3">A1</strain>
    </source>
</reference>
<feature type="region of interest" description="Disordered" evidence="1">
    <location>
        <begin position="1"/>
        <end position="40"/>
    </location>
</feature>
<dbReference type="EMBL" id="UPSH01000001">
    <property type="protein sequence ID" value="VBB17831.1"/>
    <property type="molecule type" value="Genomic_DNA"/>
</dbReference>
<sequence>MSYFKKISTRGIEQIPQVPTQRSGVDQSTGGAKSNKRKASEMNFDVDPELDLIDNAKEDVWKRYRFTQADREDLSKRVREYATLFEGVRQTVHEPRAHDQSHAIPTNQAGSNDDSLYKTLKTNGSIRKTRTKKVYQAPTRFSARIAAKKRKLADVVDDNDSNDSTNRAIVVQRVPDTQNVSAPSVQNAPGAQESNNMLCWVSATKTKNYLLGDQCVDWLAMYYEKFGITSDLLTPSEQEDAKKYIKDASHLSILLEGGNTFERKVYVELKDIYKEDFVIVFSESDMDAYRAQRSIGGIIREGYEKVRSLMRKGVPIIAQAPLINDDNQTYGVADILIRSDYLSTFFKIFSPDADIHVKAPMLDVDARTGLGYHYRVIDCKWTTMVLCVDGLTIRNEGYFPAYKGQLAVYTACLEKLQGYVPTKAYIMSKAWRIDKTGIPDHLIDQYRGYSAFDRPGVIDYAGRDIDYLERTKNAVIWIQKMMTEGRNWRYHPDAPSVPDMYPNMTKAFNPMYDKIKASLAKRYKDPTLVWYVGADHRKNAHAQGVMGINDQRCTSSLMGITNARGRIINAILDINRQSDDNVRPLCIKNNMADWQNEKALDYYVDFETINYNLYIRPDDMDVDNSYIDSDVTFMIGVGFLHDPQINSRVLLESLGVEPSRYNFVHKHDVETGWEFVCLYLTEFKVQNELEIFRLFFDFIISRGELHRLVRELPEPDESRLFHWTGAEIRFINRAISRILSGKYVPSHMQNSTLALAGAEGAMTNEEVHQYLTNLVDLFEQRSKWVDMYKVFESEPIVVKGSYRFKLKHIGNAFHSHGLIDTKWDDGKMSDGFRAMLEAITLYRSNPHITEENPMYKEIIDYNEIDCRVIWEIVTYLRDNHCVPLDDSAMDVV</sequence>
<dbReference type="Proteomes" id="UP000594342">
    <property type="component" value="Unassembled WGS sequence"/>
</dbReference>
<feature type="compositionally biased region" description="Polar residues" evidence="1">
    <location>
        <begin position="17"/>
        <end position="32"/>
    </location>
</feature>
<evidence type="ECO:0000256" key="1">
    <source>
        <dbReference type="SAM" id="MobiDB-lite"/>
    </source>
</evidence>
<evidence type="ECO:0000313" key="2">
    <source>
        <dbReference type="EMBL" id="VBB17831.1"/>
    </source>
</evidence>
<feature type="compositionally biased region" description="Polar residues" evidence="1">
    <location>
        <begin position="103"/>
        <end position="116"/>
    </location>
</feature>
<evidence type="ECO:0000313" key="3">
    <source>
        <dbReference type="Proteomes" id="UP000594342"/>
    </source>
</evidence>
<comment type="caution">
    <text evidence="2">The sequence shown here is derived from an EMBL/GenBank/DDBJ whole genome shotgun (WGS) entry which is preliminary data.</text>
</comment>
<name>A0A5K0U8I2_9VIRU</name>
<protein>
    <submittedName>
        <fullName evidence="2">Uncharacterized protein</fullName>
    </submittedName>
</protein>
<feature type="region of interest" description="Disordered" evidence="1">
    <location>
        <begin position="93"/>
        <end position="116"/>
    </location>
</feature>
<accession>A0A5K0U8I2</accession>